<gene>
    <name evidence="2" type="ORF">NLS_LOCUS1514</name>
</gene>
<organism evidence="2 3">
    <name type="scientific">Litomosoides sigmodontis</name>
    <name type="common">Filarial nematode worm</name>
    <dbReference type="NCBI Taxonomy" id="42156"/>
    <lineage>
        <taxon>Eukaryota</taxon>
        <taxon>Metazoa</taxon>
        <taxon>Ecdysozoa</taxon>
        <taxon>Nematoda</taxon>
        <taxon>Chromadorea</taxon>
        <taxon>Rhabditida</taxon>
        <taxon>Spirurina</taxon>
        <taxon>Spiruromorpha</taxon>
        <taxon>Filarioidea</taxon>
        <taxon>Onchocercidae</taxon>
        <taxon>Litomosoides</taxon>
    </lineage>
</organism>
<reference evidence="2 3" key="1">
    <citation type="submission" date="2018-08" db="EMBL/GenBank/DDBJ databases">
        <authorList>
            <person name="Laetsch R D."/>
            <person name="Stevens L."/>
            <person name="Kumar S."/>
            <person name="Blaxter L. M."/>
        </authorList>
    </citation>
    <scope>NUCLEOTIDE SEQUENCE [LARGE SCALE GENOMIC DNA]</scope>
</reference>
<name>A0A3P6SJP0_LITSI</name>
<dbReference type="AlphaFoldDB" id="A0A3P6SJP0"/>
<sequence length="182" mass="19461">MLRMLCYALMSTYVLFTTVALPIIVANKKDSKFYCKCTVDGDESTGCDGIATAVISGDGGMRKSDGRGVISTYVDHSNAGLLMPSVQIGVPQIQFPAPINAIPQYPYMFYHFQPFINVQQPSVTTQCCMPCPDGNGICCCTPGATTAAPHDSRNFPSGAEAPLRSASLFVSIAVLLLVDHIL</sequence>
<evidence type="ECO:0000256" key="1">
    <source>
        <dbReference type="SAM" id="SignalP"/>
    </source>
</evidence>
<dbReference type="EMBL" id="UYRX01000054">
    <property type="protein sequence ID" value="VDK71669.1"/>
    <property type="molecule type" value="Genomic_DNA"/>
</dbReference>
<proteinExistence type="predicted"/>
<dbReference type="Proteomes" id="UP000277928">
    <property type="component" value="Unassembled WGS sequence"/>
</dbReference>
<feature type="signal peptide" evidence="1">
    <location>
        <begin position="1"/>
        <end position="20"/>
    </location>
</feature>
<accession>A0A3P6SJP0</accession>
<evidence type="ECO:0000313" key="2">
    <source>
        <dbReference type="EMBL" id="VDK71669.1"/>
    </source>
</evidence>
<evidence type="ECO:0008006" key="4">
    <source>
        <dbReference type="Google" id="ProtNLM"/>
    </source>
</evidence>
<keyword evidence="1" id="KW-0732">Signal</keyword>
<evidence type="ECO:0000313" key="3">
    <source>
        <dbReference type="Proteomes" id="UP000277928"/>
    </source>
</evidence>
<dbReference type="OMA" id="TQCCMPC"/>
<feature type="chain" id="PRO_5018170418" description="CX domain-containing protein" evidence="1">
    <location>
        <begin position="21"/>
        <end position="182"/>
    </location>
</feature>
<protein>
    <recommendedName>
        <fullName evidence="4">CX domain-containing protein</fullName>
    </recommendedName>
</protein>
<keyword evidence="3" id="KW-1185">Reference proteome</keyword>
<dbReference type="OrthoDB" id="5817353at2759"/>